<dbReference type="Gene3D" id="2.60.120.290">
    <property type="entry name" value="Spermadhesin, CUB domain"/>
    <property type="match status" value="4"/>
</dbReference>
<protein>
    <recommendedName>
        <fullName evidence="4">CUB domain-containing protein</fullName>
    </recommendedName>
</protein>
<dbReference type="Proteomes" id="UP000019118">
    <property type="component" value="Unassembled WGS sequence"/>
</dbReference>
<dbReference type="SMART" id="SM00042">
    <property type="entry name" value="CUB"/>
    <property type="match status" value="4"/>
</dbReference>
<dbReference type="FunFam" id="2.60.120.290:FF:000005">
    <property type="entry name" value="Procollagen C-endopeptidase enhancer 1"/>
    <property type="match status" value="1"/>
</dbReference>
<feature type="chain" id="PRO_5044712667" description="CUB domain-containing protein" evidence="3">
    <location>
        <begin position="27"/>
        <end position="620"/>
    </location>
</feature>
<organism evidence="5 6">
    <name type="scientific">Dendroctonus ponderosae</name>
    <name type="common">Mountain pine beetle</name>
    <dbReference type="NCBI Taxonomy" id="77166"/>
    <lineage>
        <taxon>Eukaryota</taxon>
        <taxon>Metazoa</taxon>
        <taxon>Ecdysozoa</taxon>
        <taxon>Arthropoda</taxon>
        <taxon>Hexapoda</taxon>
        <taxon>Insecta</taxon>
        <taxon>Pterygota</taxon>
        <taxon>Neoptera</taxon>
        <taxon>Endopterygota</taxon>
        <taxon>Coleoptera</taxon>
        <taxon>Polyphaga</taxon>
        <taxon>Cucujiformia</taxon>
        <taxon>Curculionidae</taxon>
        <taxon>Scolytinae</taxon>
        <taxon>Dendroctonus</taxon>
    </lineage>
</organism>
<evidence type="ECO:0000259" key="4">
    <source>
        <dbReference type="PROSITE" id="PS01180"/>
    </source>
</evidence>
<comment type="caution">
    <text evidence="2">Lacks conserved residue(s) required for the propagation of feature annotation.</text>
</comment>
<reference evidence="6" key="1">
    <citation type="journal article" date="2013" name="Genome Biol.">
        <title>Draft genome of the mountain pine beetle, Dendroctonus ponderosae Hopkins, a major forest pest.</title>
        <authorList>
            <person name="Keeling C.I."/>
            <person name="Yuen M.M."/>
            <person name="Liao N.Y."/>
            <person name="Docking T.R."/>
            <person name="Chan S.K."/>
            <person name="Taylor G.A."/>
            <person name="Palmquist D.L."/>
            <person name="Jackman S.D."/>
            <person name="Nguyen A."/>
            <person name="Li M."/>
            <person name="Henderson H."/>
            <person name="Janes J.K."/>
            <person name="Zhao Y."/>
            <person name="Pandoh P."/>
            <person name="Moore R."/>
            <person name="Sperling F.A."/>
            <person name="Huber D.P."/>
            <person name="Birol I."/>
            <person name="Jones S.J."/>
            <person name="Bohlmann J."/>
        </authorList>
    </citation>
    <scope>NUCLEOTIDE SEQUENCE</scope>
</reference>
<dbReference type="GeneID" id="109543874"/>
<dbReference type="PANTHER" id="PTHR47537">
    <property type="entry name" value="CUBILIN"/>
    <property type="match status" value="1"/>
</dbReference>
<dbReference type="FunFam" id="2.60.120.290:FF:000058">
    <property type="entry name" value="CUB domaincontaining protein"/>
    <property type="match status" value="1"/>
</dbReference>
<keyword evidence="1" id="KW-1015">Disulfide bond</keyword>
<name>A0AAR5Q892_DENPD</name>
<accession>A0AAR5Q892</accession>
<dbReference type="InterPro" id="IPR000859">
    <property type="entry name" value="CUB_dom"/>
</dbReference>
<dbReference type="CDD" id="cd00041">
    <property type="entry name" value="CUB"/>
    <property type="match status" value="4"/>
</dbReference>
<dbReference type="GO" id="GO:0005886">
    <property type="term" value="C:plasma membrane"/>
    <property type="evidence" value="ECO:0007669"/>
    <property type="project" value="TreeGrafter"/>
</dbReference>
<dbReference type="InterPro" id="IPR035914">
    <property type="entry name" value="Sperma_CUB_dom_sf"/>
</dbReference>
<dbReference type="PROSITE" id="PS01180">
    <property type="entry name" value="CUB"/>
    <property type="match status" value="4"/>
</dbReference>
<dbReference type="KEGG" id="dpa:109543874"/>
<evidence type="ECO:0000313" key="6">
    <source>
        <dbReference type="Proteomes" id="UP000019118"/>
    </source>
</evidence>
<dbReference type="PANTHER" id="PTHR47537:SF2">
    <property type="entry name" value="CUBILIN"/>
    <property type="match status" value="1"/>
</dbReference>
<feature type="domain" description="CUB" evidence="4">
    <location>
        <begin position="469"/>
        <end position="587"/>
    </location>
</feature>
<keyword evidence="6" id="KW-1185">Reference proteome</keyword>
<evidence type="ECO:0000256" key="2">
    <source>
        <dbReference type="PROSITE-ProRule" id="PRU00059"/>
    </source>
</evidence>
<dbReference type="SUPFAM" id="SSF49854">
    <property type="entry name" value="Spermadhesin, CUB domain"/>
    <property type="match status" value="4"/>
</dbReference>
<evidence type="ECO:0000256" key="3">
    <source>
        <dbReference type="SAM" id="SignalP"/>
    </source>
</evidence>
<evidence type="ECO:0000313" key="5">
    <source>
        <dbReference type="EnsemblMetazoa" id="XP_019769356.1"/>
    </source>
</evidence>
<sequence>MRKDNVMEVSFRLLVLEVTFIVVGNAVHPGCQCLVFSSTYGKGTGIFKSPDYPTPYSPNIDCLLYSFVAGPEELAKITFEEFDVYGEKTDCLRGDYVKVFVHLDSARINEYTPWESVYCGNIADLPTVIYSSGPALVLEFHSGSRTNNSLGFIGQFTFEDKRHFRTDGTLLSNTMCDYQFSSAERNQPYGKFHSPRYPSRYPKNVRCTYTFQARQSERIRIVFEEVALQKGDLSCLNKADLIRVYDGQSSSDPAIRIICNEGSEVEILSTGSELFVEFIANSEAPGQGFKARYQFQLMDDSNILDDLKPNTPGRFVLPTAIEPNVSETRSSCDMIINSDTSKTGVIMSPLYPSPYPSKTTCQYEFQGRGKELVRIIFHDFYLHHLPGKSKDCEGQDLLNAFIHIDGRMEKIDSFCGTTVPKPVMSNGPRLKLEFRSLHSSRYSRGFNASYSFTENFGMKTGLQVAGYPCAFVLNSNETKMGHIHSPNFPGFYPRNTECHYFFYGNANEKVHLHFNYFDVEGVLPCEASSASDYVEFSNFIALDRKYHRHCGQLKEFDIESDRKFFRVTFKSNDRLDGSGFNATYQFLDEVEVYKPVPTTSGVRQTLGNLLILLLVYCLHF</sequence>
<feature type="domain" description="CUB" evidence="4">
    <location>
        <begin position="332"/>
        <end position="453"/>
    </location>
</feature>
<dbReference type="EnsemblMetazoa" id="XM_019913797.1">
    <property type="protein sequence ID" value="XP_019769356.1"/>
    <property type="gene ID" value="LOC109543874"/>
</dbReference>
<proteinExistence type="predicted"/>
<feature type="signal peptide" evidence="3">
    <location>
        <begin position="1"/>
        <end position="26"/>
    </location>
</feature>
<keyword evidence="3" id="KW-0732">Signal</keyword>
<reference evidence="5" key="2">
    <citation type="submission" date="2024-08" db="UniProtKB">
        <authorList>
            <consortium name="EnsemblMetazoa"/>
        </authorList>
    </citation>
    <scope>IDENTIFICATION</scope>
</reference>
<feature type="domain" description="CUB" evidence="4">
    <location>
        <begin position="176"/>
        <end position="296"/>
    </location>
</feature>
<dbReference type="InterPro" id="IPR053207">
    <property type="entry name" value="Non-NMDA_GluR_Accessory"/>
</dbReference>
<feature type="domain" description="CUB" evidence="4">
    <location>
        <begin position="31"/>
        <end position="159"/>
    </location>
</feature>
<evidence type="ECO:0000256" key="1">
    <source>
        <dbReference type="ARBA" id="ARBA00023157"/>
    </source>
</evidence>
<dbReference type="Pfam" id="PF00431">
    <property type="entry name" value="CUB"/>
    <property type="match status" value="4"/>
</dbReference>
<dbReference type="EnsemblMetazoa" id="XM_019913798.1">
    <property type="protein sequence ID" value="XP_019769357.1"/>
    <property type="gene ID" value="LOC109543874"/>
</dbReference>
<dbReference type="AlphaFoldDB" id="A0AAR5Q892"/>